<evidence type="ECO:0000259" key="4">
    <source>
        <dbReference type="Pfam" id="PF20870"/>
    </source>
</evidence>
<dbReference type="Pfam" id="PF20865">
    <property type="entry name" value="FAM186A-B_C"/>
    <property type="match status" value="1"/>
</dbReference>
<feature type="region of interest" description="Disordered" evidence="2">
    <location>
        <begin position="396"/>
        <end position="655"/>
    </location>
</feature>
<evidence type="ECO:0000313" key="5">
    <source>
        <dbReference type="Proteomes" id="UP000515202"/>
    </source>
</evidence>
<feature type="region of interest" description="Disordered" evidence="2">
    <location>
        <begin position="1919"/>
        <end position="1938"/>
    </location>
</feature>
<proteinExistence type="predicted"/>
<dbReference type="PANTHER" id="PTHR33590:SF2">
    <property type="entry name" value="PROTEIN FAM186A"/>
    <property type="match status" value="1"/>
</dbReference>
<evidence type="ECO:0000259" key="3">
    <source>
        <dbReference type="Pfam" id="PF20865"/>
    </source>
</evidence>
<dbReference type="OrthoDB" id="9942939at2759"/>
<evidence type="ECO:0000313" key="6">
    <source>
        <dbReference type="RefSeq" id="XP_011366654.1"/>
    </source>
</evidence>
<dbReference type="CTD" id="121006"/>
<feature type="compositionally biased region" description="Low complexity" evidence="2">
    <location>
        <begin position="1028"/>
        <end position="1041"/>
    </location>
</feature>
<dbReference type="InterPro" id="IPR049147">
    <property type="entry name" value="FAM186A_PQQAQ"/>
</dbReference>
<sequence>MQNEKDGESELENEVVGSTIMSRKAPTKSVVTKLEIPVTVQQVISKIEQAQLLRARQDINMQLGDIMQNVQRTINRYTFDENIHPGRKISLTEHKKRRPYLLEKIAIYANSAEIREKTLVHILAWLEEWNAILSEMTVIDIDEHRHWIARMEILPETFRAIESNVNILSRISAYLLEEKKKQRKKTTSRGTLWKSWKERVIKRPATAHALRPDQMISDEFATNTKVSEIQSMLQELVGTAMFNKLENNAIKYISSTIANLSKALSTLNDEVKVINLQSANMYVSETSEREKELSLKIIEDLSEKNEMLQQKLQDAEEKCEQLIRSKVSIASPTSTLKILSELSPQTSTPISKADKEDSMDNILTKELETIVDEAQRKGTKDSGIKWDSAVLHTAQVETTPDLTEEQSPLPEKKQKTPSEDITEDKILLKKSDVHQKDGTDQYQSQKRKHKKVPRVHEISGSSLGGNEGKQIVSETKVDYHFEQKKMEKKNKEIKSFSEAKSKSSIESKGQHVPADFPSTDTNSQGGKSGARSTWEQPKMVKAEYLLKKSQISSEDKKEPTTESTGKESKSERDSQAEPFGSVQLDYSSEKLKARGKKHQSYSETTTNKELTGEDTSLFTKKFKSHERVKSKPRITKETSESTRSLGSSDDKSEQSNLEEFQKAIMAFLKEKTDNISKPLDKKTAPEKQLLLKKAEVENLEIIKAKMDEYFQNVAETVTKILRKYKDIKNAQQVGEKAMKQKKVVSFKPELHFQKPISAMSEINTLLSNESMDPAIRNLIEMILTEIESERDAPVISVAERDHKEKEKQKQKEYLQEGQEKIFDMNLKHHLQEEKNLWKKRHEIINKNMEKENAWLQMEGKQEQKQNQWQDEEIRKEQQKQRMQKQIEQDEKQKRMEEEEEQQKQKEQQLKAQGQKVKEQERPLEKGQQMGQVQKEVKHLEPESSQKKKKKKPMSNVEDHEGWQKKAKDRMKIKEENSKDLKKIFSHASVTLSPRWKNIWNDVSQLHKRKEFQVNLETKEILSDEKHPIPITSPTSTQSSLPGPFPILEQSPTKSITVIPEKTKALKITPTSEQAQKLGRLFTPEQAQALGIPILSEQTKELGIHFTPKQAQALDITLTPHQAQSQGITLTPQQAQAQGITITPEQAKAQGITVTPQKAQTLEITLPPQQVQAHGITLTSQQAQALGITLTPQQAQAQGITLTPEQAQTLGITLIPQQAQTQEITLTPEQAQTQEITLTPEQAQAQGITLTPEQVQIRGITLTPEQAQAEEITLTPQQAQAQGITLTPEQVQTRGITLTSQQAQAQGITLTPEQAQARGITLTPQQVQAQEITLTPQQAQARGITLTPEQVQEQGITLTPHWAQAQGITLTPHRAQAQGITLTPHQAQAQEITLTPQQAQALGIILTPQQAQAQGITLTPHQVQTQGITLTPQQAQAQEITLTPQQAQAQEITLTPQQAQTLGITLTPQQAQAQGITLTPHQVQTQGITLTPHQAQAMGITLTPQQAQAQEITLTPEQAQTLGITLTPQQAQAQGITLTPQQAQAQGITLTPQQIQTQGITLTPEQAQAQRITLTPEQAQTLGIILTPQQAQAQGITLTPQQAQALGVTLIPPQAHAQGVTHTPQEAQALGISLTPQQAQAQRIILTPQQPQALGIPITPPNMWVSAVTLTPKQTQALGVPLTSDKTHALGSLLTPEQVQPSLRPFQESKASLPSGQRITSITRQSLVSSAPMAEKSSIFEVSSIPLQISRSPLTQALFVPEKSLGMGIPSDSRKLLAPQTFPSSSQTLVSKTQSTSVQVPAPEVPPTTGTLPISGAPLTLGQPLISAVTPTSSRIPSLWDPLSPRKPLVPGVPSIPEELIESGHLTLSEQPQAFQPPATCEQSPYLQAPSTVGQHLAPWTLPEQAFPLCIPSTSGHPPTLWAPSAPGKPQKDFSSSVSKRSKERLAIISSLKSKAALVHPSAPDFKIPQAPSTTKKFQISEISDTSEEIQILSNPFVTEQSRTFQSYLTNDRTPVLQTPYIDEGALPTLMKPITSLPSPTTKLPKTSQISPSEWDQKSRFPPINKPCILTSVSGTKKPKMMVPPSSPQELKEQRYFVDVEAQRRNLILLNQATKTSGLPSELHAAAKNLIIETLHTDTVRLGYLFHKYIAYRLIQRARNNIIKRLQAIQYSGKGYETQNLYIMLSRIDDYQKKVMGVWTKKQKSLEQERNQCLKKMIFLFRQLQEMHKLNLSQPIPLIINKNQISAPTKFAQQPFLELLIEEDRKPEKFKKFRQEDQMEAIWNADQSTSSYPIEEKTSINSLWAKLGGYPAIPMLLQLDVQSTFRKSLASIQSQ</sequence>
<dbReference type="Pfam" id="PF20870">
    <property type="entry name" value="FAM186A-B_N"/>
    <property type="match status" value="1"/>
</dbReference>
<feature type="compositionally biased region" description="Basic and acidic residues" evidence="2">
    <location>
        <begin position="871"/>
        <end position="908"/>
    </location>
</feature>
<feature type="compositionally biased region" description="Basic and acidic residues" evidence="2">
    <location>
        <begin position="625"/>
        <end position="640"/>
    </location>
</feature>
<feature type="compositionally biased region" description="Basic and acidic residues" evidence="2">
    <location>
        <begin position="915"/>
        <end position="924"/>
    </location>
</feature>
<reference evidence="6" key="1">
    <citation type="submission" date="2025-08" db="UniProtKB">
        <authorList>
            <consortium name="RefSeq"/>
        </authorList>
    </citation>
    <scope>IDENTIFICATION</scope>
    <source>
        <tissue evidence="6">Kidney</tissue>
    </source>
</reference>
<dbReference type="Proteomes" id="UP000515202">
    <property type="component" value="Unplaced"/>
</dbReference>
<dbReference type="PANTHER" id="PTHR33590">
    <property type="entry name" value="GLUTENIN, HIGH MOLECULAR WEIGHT SUBUNIT PW212-RELATED PROTEIN"/>
    <property type="match status" value="1"/>
</dbReference>
<feature type="compositionally biased region" description="Basic and acidic residues" evidence="2">
    <location>
        <begin position="475"/>
        <end position="509"/>
    </location>
</feature>
<feature type="domain" description="FAM186A/B N-terminal" evidence="4">
    <location>
        <begin position="33"/>
        <end position="272"/>
    </location>
</feature>
<dbReference type="InterPro" id="IPR049144">
    <property type="entry name" value="FAM186A_B_N"/>
</dbReference>
<feature type="region of interest" description="Disordered" evidence="2">
    <location>
        <begin position="858"/>
        <end position="970"/>
    </location>
</feature>
<feature type="compositionally biased region" description="Polar residues" evidence="2">
    <location>
        <begin position="518"/>
        <end position="535"/>
    </location>
</feature>
<gene>
    <name evidence="6" type="primary">FAM186A</name>
</gene>
<evidence type="ECO:0000256" key="1">
    <source>
        <dbReference type="SAM" id="Coils"/>
    </source>
</evidence>
<dbReference type="GeneID" id="105297591"/>
<feature type="region of interest" description="Disordered" evidence="2">
    <location>
        <begin position="1786"/>
        <end position="1805"/>
    </location>
</feature>
<keyword evidence="5" id="KW-1185">Reference proteome</keyword>
<accession>A0A6P3QL39</accession>
<feature type="compositionally biased region" description="Basic and acidic residues" evidence="2">
    <location>
        <begin position="934"/>
        <end position="945"/>
    </location>
</feature>
<organism evidence="5 6">
    <name type="scientific">Pteropus vampyrus</name>
    <name type="common">Large flying fox</name>
    <dbReference type="NCBI Taxonomy" id="132908"/>
    <lineage>
        <taxon>Eukaryota</taxon>
        <taxon>Metazoa</taxon>
        <taxon>Chordata</taxon>
        <taxon>Craniata</taxon>
        <taxon>Vertebrata</taxon>
        <taxon>Euteleostomi</taxon>
        <taxon>Mammalia</taxon>
        <taxon>Eutheria</taxon>
        <taxon>Laurasiatheria</taxon>
        <taxon>Chiroptera</taxon>
        <taxon>Yinpterochiroptera</taxon>
        <taxon>Pteropodoidea</taxon>
        <taxon>Pteropodidae</taxon>
        <taxon>Pteropodinae</taxon>
        <taxon>Pteropus</taxon>
    </lineage>
</organism>
<feature type="coiled-coil region" evidence="1">
    <location>
        <begin position="257"/>
        <end position="325"/>
    </location>
</feature>
<feature type="region of interest" description="Disordered" evidence="2">
    <location>
        <begin position="2035"/>
        <end position="2056"/>
    </location>
</feature>
<feature type="compositionally biased region" description="Polar residues" evidence="2">
    <location>
        <begin position="1786"/>
        <end position="1798"/>
    </location>
</feature>
<feature type="compositionally biased region" description="Basic and acidic residues" evidence="2">
    <location>
        <begin position="956"/>
        <end position="970"/>
    </location>
</feature>
<keyword evidence="1" id="KW-0175">Coiled coil</keyword>
<feature type="compositionally biased region" description="Polar residues" evidence="2">
    <location>
        <begin position="2035"/>
        <end position="2053"/>
    </location>
</feature>
<feature type="compositionally biased region" description="Basic and acidic residues" evidence="2">
    <location>
        <begin position="553"/>
        <end position="575"/>
    </location>
</feature>
<feature type="domain" description="FAM186A/B C-terminal" evidence="3">
    <location>
        <begin position="2092"/>
        <end position="2319"/>
    </location>
</feature>
<name>A0A6P3QL39_PTEVA</name>
<dbReference type="KEGG" id="pvp:105297591"/>
<dbReference type="RefSeq" id="XP_011366654.1">
    <property type="nucleotide sequence ID" value="XM_011368352.2"/>
</dbReference>
<evidence type="ECO:0000256" key="2">
    <source>
        <dbReference type="SAM" id="MobiDB-lite"/>
    </source>
</evidence>
<protein>
    <submittedName>
        <fullName evidence="6">Protein FAM186A</fullName>
    </submittedName>
</protein>
<dbReference type="InterPro" id="IPR049146">
    <property type="entry name" value="FAM186A_B_C"/>
</dbReference>
<feature type="compositionally biased region" description="Polar residues" evidence="2">
    <location>
        <begin position="601"/>
        <end position="618"/>
    </location>
</feature>
<feature type="compositionally biased region" description="Basic and acidic residues" evidence="2">
    <location>
        <begin position="410"/>
        <end position="439"/>
    </location>
</feature>
<dbReference type="Pfam" id="PF20869">
    <property type="entry name" value="FAM186A_PQQAQ"/>
    <property type="match status" value="9"/>
</dbReference>
<feature type="region of interest" description="Disordered" evidence="2">
    <location>
        <begin position="1026"/>
        <end position="1048"/>
    </location>
</feature>